<dbReference type="Proteomes" id="UP001330812">
    <property type="component" value="Chromosome"/>
</dbReference>
<dbReference type="Gene3D" id="3.40.50.12780">
    <property type="entry name" value="N-terminal domain of ligase-like"/>
    <property type="match status" value="1"/>
</dbReference>
<organism evidence="3 4">
    <name type="scientific">Amycolatopsis rhabdoformis</name>
    <dbReference type="NCBI Taxonomy" id="1448059"/>
    <lineage>
        <taxon>Bacteria</taxon>
        <taxon>Bacillati</taxon>
        <taxon>Actinomycetota</taxon>
        <taxon>Actinomycetes</taxon>
        <taxon>Pseudonocardiales</taxon>
        <taxon>Pseudonocardiaceae</taxon>
        <taxon>Amycolatopsis</taxon>
    </lineage>
</organism>
<dbReference type="InterPro" id="IPR000873">
    <property type="entry name" value="AMP-dep_synth/lig_dom"/>
</dbReference>
<dbReference type="InterPro" id="IPR042099">
    <property type="entry name" value="ANL_N_sf"/>
</dbReference>
<dbReference type="RefSeq" id="WP_326835370.1">
    <property type="nucleotide sequence ID" value="NZ_CP142149.1"/>
</dbReference>
<dbReference type="InterPro" id="IPR045851">
    <property type="entry name" value="AMP-bd_C_sf"/>
</dbReference>
<feature type="domain" description="AMP-dependent synthetase/ligase" evidence="1">
    <location>
        <begin position="31"/>
        <end position="385"/>
    </location>
</feature>
<protein>
    <submittedName>
        <fullName evidence="3">Class I adenylate-forming enzyme family protein</fullName>
    </submittedName>
</protein>
<dbReference type="CDD" id="cd04433">
    <property type="entry name" value="AFD_class_I"/>
    <property type="match status" value="1"/>
</dbReference>
<dbReference type="InterPro" id="IPR020845">
    <property type="entry name" value="AMP-binding_CS"/>
</dbReference>
<gene>
    <name evidence="3" type="ORF">VSH64_10645</name>
</gene>
<dbReference type="EMBL" id="CP142149">
    <property type="protein sequence ID" value="WSE32563.1"/>
    <property type="molecule type" value="Genomic_DNA"/>
</dbReference>
<dbReference type="Gene3D" id="3.30.300.30">
    <property type="match status" value="1"/>
</dbReference>
<evidence type="ECO:0000313" key="4">
    <source>
        <dbReference type="Proteomes" id="UP001330812"/>
    </source>
</evidence>
<sequence length="525" mass="54934">MSEGEAVVAPPRTADELRALVGSRSLLSLLAWRAAEKPERVFSRVGEDRAATFGQIAALAVTVSDALATRGVGPGSRVLVRIGNDERFLACLAAIWELGATAVPMHPAASANDLSGAAVALTLDAVCCDVGDSVARTSGLATVLVARIEPDLAPARPLRVPDVGGNETALILLTSGSTGAPKGVLLSHDNAWSNMRATVSAFRADVSPRPLSDSERPPNLLANPVSHTAGIVRLLFALYVGRAVVLVPKFDAALVKRLLDTYGIDNLTINPAMLRMLLDGLPAGADLGRVKYVSSGTAPLTDALREEFEARFGVPVLQAYGQTEAFGGIAIENVRDVLAGRRRPGSVGRPLPGVELRLLAPDGTDVTPGESGEIVVRSKSSSSAYAGSATALLSADGWLRTGDLGRLDDEGYLYITGRLKNIIICGGFNIAPEEVEAALELDDAVTEAVVVSVADDRLGELPVAFVTGSGEEDRILAAAGARLAPYKRPRRVAVVNAFPRVPNGKVDRGEVARMAAALFAEEPPR</sequence>
<dbReference type="SUPFAM" id="SSF56801">
    <property type="entry name" value="Acetyl-CoA synthetase-like"/>
    <property type="match status" value="1"/>
</dbReference>
<keyword evidence="4" id="KW-1185">Reference proteome</keyword>
<dbReference type="InterPro" id="IPR025110">
    <property type="entry name" value="AMP-bd_C"/>
</dbReference>
<feature type="domain" description="AMP-binding enzyme C-terminal" evidence="2">
    <location>
        <begin position="434"/>
        <end position="505"/>
    </location>
</feature>
<dbReference type="PANTHER" id="PTHR43767:SF1">
    <property type="entry name" value="NONRIBOSOMAL PEPTIDE SYNTHASE PES1 (EUROFUNG)-RELATED"/>
    <property type="match status" value="1"/>
</dbReference>
<proteinExistence type="predicted"/>
<reference evidence="3 4" key="1">
    <citation type="journal article" date="2015" name="Int. J. Syst. Evol. Microbiol.">
        <title>Amycolatopsis rhabdoformis sp. nov., an actinomycete isolated from a tropical forest soil.</title>
        <authorList>
            <person name="Souza W.R."/>
            <person name="Silva R.E."/>
            <person name="Goodfellow M."/>
            <person name="Busarakam K."/>
            <person name="Figueiro F.S."/>
            <person name="Ferreira D."/>
            <person name="Rodrigues-Filho E."/>
            <person name="Moraes L.A.B."/>
            <person name="Zucchi T.D."/>
        </authorList>
    </citation>
    <scope>NUCLEOTIDE SEQUENCE [LARGE SCALE GENOMIC DNA]</scope>
    <source>
        <strain evidence="3 4">NCIMB 14900</strain>
    </source>
</reference>
<evidence type="ECO:0000259" key="2">
    <source>
        <dbReference type="Pfam" id="PF13193"/>
    </source>
</evidence>
<dbReference type="Pfam" id="PF00501">
    <property type="entry name" value="AMP-binding"/>
    <property type="match status" value="1"/>
</dbReference>
<evidence type="ECO:0000313" key="3">
    <source>
        <dbReference type="EMBL" id="WSE32563.1"/>
    </source>
</evidence>
<dbReference type="Pfam" id="PF13193">
    <property type="entry name" value="AMP-binding_C"/>
    <property type="match status" value="1"/>
</dbReference>
<dbReference type="PANTHER" id="PTHR43767">
    <property type="entry name" value="LONG-CHAIN-FATTY-ACID--COA LIGASE"/>
    <property type="match status" value="1"/>
</dbReference>
<evidence type="ECO:0000259" key="1">
    <source>
        <dbReference type="Pfam" id="PF00501"/>
    </source>
</evidence>
<accession>A0ABZ1IEI2</accession>
<dbReference type="PROSITE" id="PS00455">
    <property type="entry name" value="AMP_BINDING"/>
    <property type="match status" value="1"/>
</dbReference>
<dbReference type="InterPro" id="IPR050237">
    <property type="entry name" value="ATP-dep_AMP-bd_enzyme"/>
</dbReference>
<name>A0ABZ1IEI2_9PSEU</name>